<dbReference type="Proteomes" id="UP000184295">
    <property type="component" value="Unassembled WGS sequence"/>
</dbReference>
<protein>
    <submittedName>
        <fullName evidence="3">Flagellar biosynthetic protein FlhB</fullName>
    </submittedName>
</protein>
<dbReference type="PANTHER" id="PTHR30531:SF12">
    <property type="entry name" value="FLAGELLAR BIOSYNTHETIC PROTEIN FLHB"/>
    <property type="match status" value="1"/>
</dbReference>
<feature type="compositionally biased region" description="Basic and acidic residues" evidence="1">
    <location>
        <begin position="1"/>
        <end position="11"/>
    </location>
</feature>
<dbReference type="OrthoDB" id="9807950at2"/>
<evidence type="ECO:0000313" key="4">
    <source>
        <dbReference type="Proteomes" id="UP000184295"/>
    </source>
</evidence>
<dbReference type="GO" id="GO:0005886">
    <property type="term" value="C:plasma membrane"/>
    <property type="evidence" value="ECO:0007669"/>
    <property type="project" value="TreeGrafter"/>
</dbReference>
<keyword evidence="2" id="KW-0472">Membrane</keyword>
<dbReference type="STRING" id="1121881.SAMN02745225_01589"/>
<organism evidence="3 4">
    <name type="scientific">Ferrithrix thermotolerans DSM 19514</name>
    <dbReference type="NCBI Taxonomy" id="1121881"/>
    <lineage>
        <taxon>Bacteria</taxon>
        <taxon>Bacillati</taxon>
        <taxon>Actinomycetota</taxon>
        <taxon>Acidimicrobiia</taxon>
        <taxon>Acidimicrobiales</taxon>
        <taxon>Acidimicrobiaceae</taxon>
        <taxon>Ferrithrix</taxon>
    </lineage>
</organism>
<keyword evidence="4" id="KW-1185">Reference proteome</keyword>
<evidence type="ECO:0000256" key="2">
    <source>
        <dbReference type="SAM" id="Phobius"/>
    </source>
</evidence>
<dbReference type="SUPFAM" id="SSF160544">
    <property type="entry name" value="EscU C-terminal domain-like"/>
    <property type="match status" value="1"/>
</dbReference>
<dbReference type="PRINTS" id="PR00950">
    <property type="entry name" value="TYPE3IMSPROT"/>
</dbReference>
<dbReference type="EMBL" id="FQUL01000023">
    <property type="protein sequence ID" value="SHE77628.1"/>
    <property type="molecule type" value="Genomic_DNA"/>
</dbReference>
<feature type="transmembrane region" description="Helical" evidence="2">
    <location>
        <begin position="33"/>
        <end position="55"/>
    </location>
</feature>
<evidence type="ECO:0000256" key="1">
    <source>
        <dbReference type="SAM" id="MobiDB-lite"/>
    </source>
</evidence>
<dbReference type="PANTHER" id="PTHR30531">
    <property type="entry name" value="FLAGELLAR BIOSYNTHETIC PROTEIN FLHB"/>
    <property type="match status" value="1"/>
</dbReference>
<name>A0A1M4W8P2_9ACTN</name>
<dbReference type="RefSeq" id="WP_072791054.1">
    <property type="nucleotide sequence ID" value="NZ_FQUL01000023.1"/>
</dbReference>
<sequence length="375" mass="41157">MSKAGRTEKPTPKRKKEARKDGKIARSPEVSSWGLLFVLGYVGPYIFHYLTPYFLQMVYGWENLRASSLTAGLALNALFYGLRTFIYGTAIVAGVGFVVAFATTVGQSGVAINWKNVLPKTSRLSVIGNVKKVVSPNSLFELGKSILKLVITAGVGWMVVKSQVMTLASGQLSLSEAVTNTVNGSLALVRTLSLVGLALGIMDFFHQRYRLIQSLYMTKQEIKDEMREMDGDPLVKARIRRLQRQLSRSRMMAAVSEADVVVVNPTHYAVAIAYRPGTHGAPVVVAKGTGYVAQKIREVAESSSVPVVRDVVLARTLYAGCKVGTQIPATLFVAVAKLLAFVYQLSQMARYYETNHSTKLRDLPEDLLEKVSQMT</sequence>
<feature type="region of interest" description="Disordered" evidence="1">
    <location>
        <begin position="1"/>
        <end position="23"/>
    </location>
</feature>
<keyword evidence="2" id="KW-0812">Transmembrane</keyword>
<dbReference type="Pfam" id="PF01312">
    <property type="entry name" value="Bac_export_2"/>
    <property type="match status" value="1"/>
</dbReference>
<keyword evidence="3" id="KW-0969">Cilium</keyword>
<keyword evidence="3" id="KW-0282">Flagellum</keyword>
<dbReference type="InterPro" id="IPR006135">
    <property type="entry name" value="T3SS_substrate_exporter"/>
</dbReference>
<dbReference type="InterPro" id="IPR029025">
    <property type="entry name" value="T3SS_substrate_exporter_C"/>
</dbReference>
<keyword evidence="3" id="KW-0966">Cell projection</keyword>
<dbReference type="AlphaFoldDB" id="A0A1M4W8P2"/>
<reference evidence="4" key="1">
    <citation type="submission" date="2016-11" db="EMBL/GenBank/DDBJ databases">
        <authorList>
            <person name="Varghese N."/>
            <person name="Submissions S."/>
        </authorList>
    </citation>
    <scope>NUCLEOTIDE SEQUENCE [LARGE SCALE GENOMIC DNA]</scope>
    <source>
        <strain evidence="4">DSM 19514</strain>
    </source>
</reference>
<dbReference type="Gene3D" id="3.40.1690.10">
    <property type="entry name" value="secretion proteins EscU"/>
    <property type="match status" value="1"/>
</dbReference>
<dbReference type="Gene3D" id="6.10.250.2080">
    <property type="match status" value="1"/>
</dbReference>
<proteinExistence type="predicted"/>
<evidence type="ECO:0000313" key="3">
    <source>
        <dbReference type="EMBL" id="SHE77628.1"/>
    </source>
</evidence>
<gene>
    <name evidence="3" type="ORF">SAMN02745225_01589</name>
</gene>
<feature type="transmembrane region" description="Helical" evidence="2">
    <location>
        <begin position="184"/>
        <end position="205"/>
    </location>
</feature>
<keyword evidence="2" id="KW-1133">Transmembrane helix</keyword>
<accession>A0A1M4W8P2</accession>
<dbReference type="GO" id="GO:0009306">
    <property type="term" value="P:protein secretion"/>
    <property type="evidence" value="ECO:0007669"/>
    <property type="project" value="InterPro"/>
</dbReference>
<feature type="transmembrane region" description="Helical" evidence="2">
    <location>
        <begin position="85"/>
        <end position="105"/>
    </location>
</feature>